<dbReference type="Gene3D" id="2.30.30.940">
    <property type="match status" value="1"/>
</dbReference>
<gene>
    <name evidence="6" type="primary">traA</name>
    <name evidence="6" type="ORF">GYM46_03080</name>
</gene>
<dbReference type="InterPro" id="IPR027417">
    <property type="entry name" value="P-loop_NTPase"/>
</dbReference>
<dbReference type="KEGG" id="bmed:GYM46_03080"/>
<dbReference type="Pfam" id="PF01443">
    <property type="entry name" value="Viral_helicase1"/>
    <property type="match status" value="1"/>
</dbReference>
<feature type="domain" description="(+)RNA virus helicase C-terminal" evidence="4">
    <location>
        <begin position="674"/>
        <end position="722"/>
    </location>
</feature>
<dbReference type="Gene3D" id="3.30.930.30">
    <property type="match status" value="1"/>
</dbReference>
<feature type="compositionally biased region" description="Basic and acidic residues" evidence="3">
    <location>
        <begin position="765"/>
        <end position="774"/>
    </location>
</feature>
<feature type="domain" description="MobA/MobL protein" evidence="5">
    <location>
        <begin position="17"/>
        <end position="230"/>
    </location>
</feature>
<reference evidence="6 7" key="1">
    <citation type="submission" date="2020-01" db="EMBL/GenBank/DDBJ databases">
        <authorList>
            <person name="Wang S."/>
        </authorList>
    </citation>
    <scope>NUCLEOTIDE SEQUENCE [LARGE SCALE GENOMIC DNA]</scope>
    <source>
        <strain evidence="6 7">D151-2-6</strain>
    </source>
</reference>
<dbReference type="NCBIfam" id="TIGR02768">
    <property type="entry name" value="TraA_Ti"/>
    <property type="match status" value="1"/>
</dbReference>
<sequence>MAIYHLAMKPISRSSGRSAVAAAAYRASQKLTNERDGQTHDFTARRGVEHTEIVLPEGADAEWAQDRSALWNAAEFAEARKDARVAREVEVALPHELTPEQRLALTREFAHGLADRYGVAVDFAIHSPHGDTDVRNHHAHILLTTRKVEREGLGEKSEIELENKRLIALGLPTSHDQLRDLRLDWEDRANRHLALAGHDLRIDHRSHQACGLEIEPTQHMGVHATQMDRRGKPVVRARQDAEQAQRNATLIREKPEQALTLVTNEKSVFDRTDVAKVIHRYVDDPDAFQRAFARAMASPALVELRPEQRDEFGRTLEPARYSTQEMIAVEKAMADSADRMAESRTFGVDRQHTERALTERPFLAGEQSQAVRHIIGPERIGAVVGMAGAGKSTMLGAARQAWEAEGYRVMGAALAGKAAEGLEESSGIASRTLASWERSWERGRHLLDPRSVLVIDEAGMVGSRQLSRVLAQANRSGAKVVLVGDPEQLQPIGPGAAFRAVAERVGFVELGEIRRQREGWQREASVDFARHRTAEGLTAYAEHGAVRLGADTDAARNAIVRNVIADMDARPDGSRLVLAHRRVDVAKLNDAIRAARQDRGELRGEQVYRTTEGHRAFAAGDRLLFRENDRDLGLKNGMLGTVERAEAGRLEVRLDTAKGPGHGRAVSVSMADYAAVDHGYATTIHKAQGATVDRTHVLASATMDRHLTYVAMTRHRETVTLYAGRETFRDVEALSARLSRAGLKETTLDYAARRGLDARPPATGHDAEPRKRGMFDGLTLNKRATAPSLDRVEGLSSSGPGRTAPVLGQTLELSVERYARAMDDAERMRSQKLPVLAHQTRELRDAGAALDRMRPGATRDLHEALRHEPATWRAMRDLRGKERGVELAGAIRHEDRVRADPTLKADRLVKDWKRLEAQHDRLDGWRHRPARQRLEGRMTAMAGTLKRDPELESLVRSRARELGVGHGSTLGRVMSAPSVRQAALEIGRDRDRGPAL</sequence>
<dbReference type="InterPro" id="IPR014136">
    <property type="entry name" value="TraA_Ti"/>
</dbReference>
<dbReference type="InterPro" id="IPR005053">
    <property type="entry name" value="MobA_MobL"/>
</dbReference>
<dbReference type="GO" id="GO:0005524">
    <property type="term" value="F:ATP binding"/>
    <property type="evidence" value="ECO:0007669"/>
    <property type="project" value="InterPro"/>
</dbReference>
<comment type="similarity">
    <text evidence="1">Belongs to the MobA/MobL family.</text>
</comment>
<keyword evidence="2" id="KW-0184">Conjugation</keyword>
<proteinExistence type="inferred from homology"/>
<dbReference type="InterPro" id="IPR027351">
    <property type="entry name" value="(+)RNA_virus_helicase_core_dom"/>
</dbReference>
<evidence type="ECO:0000256" key="1">
    <source>
        <dbReference type="ARBA" id="ARBA00010873"/>
    </source>
</evidence>
<dbReference type="EMBL" id="CP048751">
    <property type="protein sequence ID" value="QIH72039.1"/>
    <property type="molecule type" value="Genomic_DNA"/>
</dbReference>
<dbReference type="CDD" id="cd17933">
    <property type="entry name" value="DEXSc_RecD-like"/>
    <property type="match status" value="1"/>
</dbReference>
<organism evidence="6 7">
    <name type="scientific">Brevundimonas mediterranea</name>
    <dbReference type="NCBI Taxonomy" id="74329"/>
    <lineage>
        <taxon>Bacteria</taxon>
        <taxon>Pseudomonadati</taxon>
        <taxon>Pseudomonadota</taxon>
        <taxon>Alphaproteobacteria</taxon>
        <taxon>Caulobacterales</taxon>
        <taxon>Caulobacteraceae</taxon>
        <taxon>Brevundimonas</taxon>
    </lineage>
</organism>
<name>A0AB37E4C7_9CAUL</name>
<dbReference type="Pfam" id="PF03389">
    <property type="entry name" value="MobA_MobL"/>
    <property type="match status" value="1"/>
</dbReference>
<dbReference type="NCBIfam" id="NF041496">
    <property type="entry name" value="MobQ"/>
    <property type="match status" value="1"/>
</dbReference>
<accession>A0AB37E4C7</accession>
<evidence type="ECO:0000259" key="4">
    <source>
        <dbReference type="Pfam" id="PF01443"/>
    </source>
</evidence>
<dbReference type="RefSeq" id="WP_164952593.1">
    <property type="nucleotide sequence ID" value="NZ_CP048751.1"/>
</dbReference>
<evidence type="ECO:0000313" key="7">
    <source>
        <dbReference type="Proteomes" id="UP000501325"/>
    </source>
</evidence>
<dbReference type="CDD" id="cd18809">
    <property type="entry name" value="SF1_C_RecD"/>
    <property type="match status" value="1"/>
</dbReference>
<evidence type="ECO:0000313" key="6">
    <source>
        <dbReference type="EMBL" id="QIH72039.1"/>
    </source>
</evidence>
<dbReference type="Pfam" id="PF13604">
    <property type="entry name" value="AAA_30"/>
    <property type="match status" value="1"/>
</dbReference>
<evidence type="ECO:0000256" key="2">
    <source>
        <dbReference type="ARBA" id="ARBA00022971"/>
    </source>
</evidence>
<dbReference type="Gene3D" id="3.40.50.300">
    <property type="entry name" value="P-loop containing nucleotide triphosphate hydrolases"/>
    <property type="match status" value="2"/>
</dbReference>
<protein>
    <submittedName>
        <fullName evidence="6">Ti-type conjugative transfer relaxase TraA</fullName>
    </submittedName>
</protein>
<dbReference type="AlphaFoldDB" id="A0AB37E4C7"/>
<evidence type="ECO:0000256" key="3">
    <source>
        <dbReference type="SAM" id="MobiDB-lite"/>
    </source>
</evidence>
<evidence type="ECO:0000259" key="5">
    <source>
        <dbReference type="Pfam" id="PF03389"/>
    </source>
</evidence>
<dbReference type="Proteomes" id="UP000501325">
    <property type="component" value="Chromosome"/>
</dbReference>
<dbReference type="SUPFAM" id="SSF52540">
    <property type="entry name" value="P-loop containing nucleoside triphosphate hydrolases"/>
    <property type="match status" value="2"/>
</dbReference>
<feature type="region of interest" description="Disordered" evidence="3">
    <location>
        <begin position="756"/>
        <end position="807"/>
    </location>
</feature>